<feature type="compositionally biased region" description="Polar residues" evidence="3">
    <location>
        <begin position="27"/>
        <end position="44"/>
    </location>
</feature>
<name>A0ABR1RNM0_9PEZI</name>
<accession>A0ABR1RNM0</accession>
<dbReference type="InterPro" id="IPR050729">
    <property type="entry name" value="Rho-GAP"/>
</dbReference>
<organism evidence="6 7">
    <name type="scientific">Apiospora rasikravindrae</name>
    <dbReference type="NCBI Taxonomy" id="990691"/>
    <lineage>
        <taxon>Eukaryota</taxon>
        <taxon>Fungi</taxon>
        <taxon>Dikarya</taxon>
        <taxon>Ascomycota</taxon>
        <taxon>Pezizomycotina</taxon>
        <taxon>Sordariomycetes</taxon>
        <taxon>Xylariomycetidae</taxon>
        <taxon>Amphisphaeriales</taxon>
        <taxon>Apiosporaceae</taxon>
        <taxon>Apiospora</taxon>
    </lineage>
</organism>
<dbReference type="SUPFAM" id="SSF48350">
    <property type="entry name" value="GTPase activation domain, GAP"/>
    <property type="match status" value="1"/>
</dbReference>
<feature type="region of interest" description="Disordered" evidence="3">
    <location>
        <begin position="386"/>
        <end position="573"/>
    </location>
</feature>
<dbReference type="Proteomes" id="UP001444661">
    <property type="component" value="Unassembled WGS sequence"/>
</dbReference>
<proteinExistence type="predicted"/>
<feature type="region of interest" description="Disordered" evidence="3">
    <location>
        <begin position="1"/>
        <end position="80"/>
    </location>
</feature>
<gene>
    <name evidence="6" type="ORF">PG993_014712</name>
</gene>
<dbReference type="PROSITE" id="PS51741">
    <property type="entry name" value="F_BAR"/>
    <property type="match status" value="1"/>
</dbReference>
<dbReference type="PROSITE" id="PS50238">
    <property type="entry name" value="RHOGAP"/>
    <property type="match status" value="1"/>
</dbReference>
<dbReference type="InterPro" id="IPR027267">
    <property type="entry name" value="AH/BAR_dom_sf"/>
</dbReference>
<evidence type="ECO:0000259" key="4">
    <source>
        <dbReference type="PROSITE" id="PS50238"/>
    </source>
</evidence>
<feature type="compositionally biased region" description="Low complexity" evidence="3">
    <location>
        <begin position="386"/>
        <end position="402"/>
    </location>
</feature>
<feature type="compositionally biased region" description="Polar residues" evidence="3">
    <location>
        <begin position="441"/>
        <end position="451"/>
    </location>
</feature>
<protein>
    <submittedName>
        <fullName evidence="6">Beta-chimaerin</fullName>
    </submittedName>
</protein>
<keyword evidence="1" id="KW-0343">GTPase activation</keyword>
<dbReference type="PANTHER" id="PTHR23176">
    <property type="entry name" value="RHO/RAC/CDC GTPASE-ACTIVATING PROTEIN"/>
    <property type="match status" value="1"/>
</dbReference>
<dbReference type="SMART" id="SM00055">
    <property type="entry name" value="FCH"/>
    <property type="match status" value="1"/>
</dbReference>
<dbReference type="SMART" id="SM00324">
    <property type="entry name" value="RhoGAP"/>
    <property type="match status" value="1"/>
</dbReference>
<evidence type="ECO:0000256" key="1">
    <source>
        <dbReference type="ARBA" id="ARBA00022468"/>
    </source>
</evidence>
<dbReference type="InterPro" id="IPR001060">
    <property type="entry name" value="FCH_dom"/>
</dbReference>
<feature type="compositionally biased region" description="Low complexity" evidence="3">
    <location>
        <begin position="514"/>
        <end position="528"/>
    </location>
</feature>
<dbReference type="Pfam" id="PF00620">
    <property type="entry name" value="RhoGAP"/>
    <property type="match status" value="1"/>
</dbReference>
<evidence type="ECO:0000256" key="3">
    <source>
        <dbReference type="SAM" id="MobiDB-lite"/>
    </source>
</evidence>
<evidence type="ECO:0000259" key="5">
    <source>
        <dbReference type="PROSITE" id="PS51741"/>
    </source>
</evidence>
<dbReference type="CDD" id="cd07652">
    <property type="entry name" value="F-BAR_Rgd1"/>
    <property type="match status" value="1"/>
</dbReference>
<feature type="domain" description="F-BAR" evidence="5">
    <location>
        <begin position="77"/>
        <end position="349"/>
    </location>
</feature>
<evidence type="ECO:0000256" key="2">
    <source>
        <dbReference type="PROSITE-ProRule" id="PRU01077"/>
    </source>
</evidence>
<dbReference type="EMBL" id="JAQQWK010000014">
    <property type="protein sequence ID" value="KAK8016523.1"/>
    <property type="molecule type" value="Genomic_DNA"/>
</dbReference>
<evidence type="ECO:0000313" key="7">
    <source>
        <dbReference type="Proteomes" id="UP001444661"/>
    </source>
</evidence>
<dbReference type="InterPro" id="IPR008936">
    <property type="entry name" value="Rho_GTPase_activation_prot"/>
</dbReference>
<sequence length="773" mass="84124">MADFSRQSPDLASPPLQSQPNRPPSMSFGSSTGPAAENDASSHPANGPGASAPTGNAPGSAMPAGAATTGAKPDMPPQVQDVLTSDIGVSTMLNRLKQSIASAREFATFLKKRSDLEDGHSKGMRKLCRMTQDNIHQMDHRQGSFAHAYDEMLKIHDRMAENGAQFAQSLHQMHEDLLEVANIAEKHRKGWKQNGLAAEARLQDIESAMRKSKAKYDALADEYERVKTGEARQGGRFGFKGPKSAAQQEEDLLRKTQAADTDYLTKVQNYQSEKATMDTSTRPEAITALTDLVRECDSGTTLQMQKFASFNEKLLLSNGLVISPLKHQSSLPGHNSRSSSMKEVIQAVDNHKDLEEYLLSFHSKLPPKPAEAKYERNPVLNPQQNMSMSQMHQQQPRPQSQHAALQMPPVGSMGSRTGPFDASSPAAMPSPNYGQPPSMPAASQQRPTSQTGHERSLSHGDMLTQSSMAFNPSPMASQQPQNNRNSTQAAPPSHSRYGNGSISQSGPPQLGALPFQTQQPPQGQSPPRQTGPPPFMQAMPQQQQQQPPPPTGRSASPPSALTGPGAGGMSKPKQVFGVTLDRLYERDGLAVPMVVYQCIQAVDLYGLAVEGIYRLSGSATHIQKLKNGFDTDSDSRNLDFRNPENFFHDVNSVAGLLKQFCRDLPDPLFTAEHYSGFVEAAKADDDIVRRDSLHAIINSLPDPNYATLRALTLHLHRVMENSGVNRMNSQNLAIVFGPTLMGTAPGANIADAGWQVRAVDTILQNTYQIFDED</sequence>
<dbReference type="Pfam" id="PF00611">
    <property type="entry name" value="FCH"/>
    <property type="match status" value="1"/>
</dbReference>
<feature type="domain" description="Rho-GAP" evidence="4">
    <location>
        <begin position="578"/>
        <end position="770"/>
    </location>
</feature>
<keyword evidence="7" id="KW-1185">Reference proteome</keyword>
<comment type="caution">
    <text evidence="6">The sequence shown here is derived from an EMBL/GenBank/DDBJ whole genome shotgun (WGS) entry which is preliminary data.</text>
</comment>
<feature type="compositionally biased region" description="Polar residues" evidence="3">
    <location>
        <begin position="1"/>
        <end position="20"/>
    </location>
</feature>
<dbReference type="Gene3D" id="1.10.555.10">
    <property type="entry name" value="Rho GTPase activation protein"/>
    <property type="match status" value="1"/>
</dbReference>
<reference evidence="6 7" key="1">
    <citation type="submission" date="2023-01" db="EMBL/GenBank/DDBJ databases">
        <title>Analysis of 21 Apiospora genomes using comparative genomics revels a genus with tremendous synthesis potential of carbohydrate active enzymes and secondary metabolites.</title>
        <authorList>
            <person name="Sorensen T."/>
        </authorList>
    </citation>
    <scope>NUCLEOTIDE SEQUENCE [LARGE SCALE GENOMIC DNA]</scope>
    <source>
        <strain evidence="6 7">CBS 33761</strain>
    </source>
</reference>
<dbReference type="Gene3D" id="1.20.1270.60">
    <property type="entry name" value="Arfaptin homology (AH) domain/BAR domain"/>
    <property type="match status" value="1"/>
</dbReference>
<feature type="compositionally biased region" description="Polar residues" evidence="3">
    <location>
        <begin position="463"/>
        <end position="507"/>
    </location>
</feature>
<keyword evidence="2" id="KW-0175">Coiled coil</keyword>
<dbReference type="SUPFAM" id="SSF103657">
    <property type="entry name" value="BAR/IMD domain-like"/>
    <property type="match status" value="1"/>
</dbReference>
<dbReference type="InterPro" id="IPR031160">
    <property type="entry name" value="F_BAR_dom"/>
</dbReference>
<feature type="compositionally biased region" description="Low complexity" evidence="3">
    <location>
        <begin position="536"/>
        <end position="545"/>
    </location>
</feature>
<dbReference type="PANTHER" id="PTHR23176:SF136">
    <property type="entry name" value="RHO GTPASE ACTIVATOR (RGD1)"/>
    <property type="match status" value="1"/>
</dbReference>
<dbReference type="InterPro" id="IPR000198">
    <property type="entry name" value="RhoGAP_dom"/>
</dbReference>
<evidence type="ECO:0000313" key="6">
    <source>
        <dbReference type="EMBL" id="KAK8016523.1"/>
    </source>
</evidence>